<organism evidence="2 3">
    <name type="scientific">Gibbsiella quercinecans</name>
    <dbReference type="NCBI Taxonomy" id="929813"/>
    <lineage>
        <taxon>Bacteria</taxon>
        <taxon>Pseudomonadati</taxon>
        <taxon>Pseudomonadota</taxon>
        <taxon>Gammaproteobacteria</taxon>
        <taxon>Enterobacterales</taxon>
        <taxon>Yersiniaceae</taxon>
        <taxon>Gibbsiella</taxon>
    </lineage>
</organism>
<keyword evidence="1" id="KW-1133">Transmembrane helix</keyword>
<evidence type="ECO:0000256" key="1">
    <source>
        <dbReference type="SAM" id="Phobius"/>
    </source>
</evidence>
<proteinExistence type="predicted"/>
<evidence type="ECO:0000313" key="2">
    <source>
        <dbReference type="EMBL" id="ATA20566.1"/>
    </source>
</evidence>
<gene>
    <name evidence="2" type="ORF">AWC35_15120</name>
</gene>
<reference evidence="2 3" key="1">
    <citation type="submission" date="2016-01" db="EMBL/GenBank/DDBJ databases">
        <authorList>
            <person name="Oliw E.H."/>
        </authorList>
    </citation>
    <scope>NUCLEOTIDE SEQUENCE [LARGE SCALE GENOMIC DNA]</scope>
    <source>
        <strain evidence="2 3">FRB97</strain>
    </source>
</reference>
<dbReference type="KEGG" id="gqu:AWC35_15120"/>
<accession>A0A250B3B5</accession>
<dbReference type="Proteomes" id="UP000217182">
    <property type="component" value="Chromosome"/>
</dbReference>
<protein>
    <submittedName>
        <fullName evidence="2">Uncharacterized protein</fullName>
    </submittedName>
</protein>
<keyword evidence="1" id="KW-0472">Membrane</keyword>
<name>A0A250B3B5_9GAMM</name>
<keyword evidence="3" id="KW-1185">Reference proteome</keyword>
<feature type="transmembrane region" description="Helical" evidence="1">
    <location>
        <begin position="35"/>
        <end position="55"/>
    </location>
</feature>
<sequence length="61" mass="7469">MYTQISKHNILFLSEKNITLLGRILEFAHRFSFSYKYHECFFVAVINPFIYMAYFPHFRAR</sequence>
<evidence type="ECO:0000313" key="3">
    <source>
        <dbReference type="Proteomes" id="UP000217182"/>
    </source>
</evidence>
<dbReference type="EMBL" id="CP014136">
    <property type="protein sequence ID" value="ATA20566.1"/>
    <property type="molecule type" value="Genomic_DNA"/>
</dbReference>
<keyword evidence="1" id="KW-0812">Transmembrane</keyword>
<dbReference type="AlphaFoldDB" id="A0A250B3B5"/>